<keyword evidence="2" id="KW-1185">Reference proteome</keyword>
<comment type="caution">
    <text evidence="1">The sequence shown here is derived from an EMBL/GenBank/DDBJ whole genome shotgun (WGS) entry which is preliminary data.</text>
</comment>
<gene>
    <name evidence="1" type="ORF">L0664_09895</name>
</gene>
<organism evidence="1 2">
    <name type="scientific">Octadecabacter dasysiphoniae</name>
    <dbReference type="NCBI Taxonomy" id="2909341"/>
    <lineage>
        <taxon>Bacteria</taxon>
        <taxon>Pseudomonadati</taxon>
        <taxon>Pseudomonadota</taxon>
        <taxon>Alphaproteobacteria</taxon>
        <taxon>Rhodobacterales</taxon>
        <taxon>Roseobacteraceae</taxon>
        <taxon>Octadecabacter</taxon>
    </lineage>
</organism>
<evidence type="ECO:0000313" key="1">
    <source>
        <dbReference type="EMBL" id="MCF2871373.1"/>
    </source>
</evidence>
<protein>
    <submittedName>
        <fullName evidence="1">FMN-binding negative transcriptional regulator</fullName>
    </submittedName>
</protein>
<name>A0ABS9CVS6_9RHOB</name>
<dbReference type="Pfam" id="PF04299">
    <property type="entry name" value="FMN_bind_2"/>
    <property type="match status" value="1"/>
</dbReference>
<dbReference type="PANTHER" id="PTHR35802:SF1">
    <property type="entry name" value="PROTEASE SYNTHASE AND SPORULATION PROTEIN PAI 2"/>
    <property type="match status" value="1"/>
</dbReference>
<evidence type="ECO:0000313" key="2">
    <source>
        <dbReference type="Proteomes" id="UP001200557"/>
    </source>
</evidence>
<dbReference type="PANTHER" id="PTHR35802">
    <property type="entry name" value="PROTEASE SYNTHASE AND SPORULATION PROTEIN PAI 2"/>
    <property type="match status" value="1"/>
</dbReference>
<dbReference type="InterPro" id="IPR012349">
    <property type="entry name" value="Split_barrel_FMN-bd"/>
</dbReference>
<dbReference type="SUPFAM" id="SSF50475">
    <property type="entry name" value="FMN-binding split barrel"/>
    <property type="match status" value="1"/>
</dbReference>
<dbReference type="Gene3D" id="2.30.110.10">
    <property type="entry name" value="Electron Transport, Fmn-binding Protein, Chain A"/>
    <property type="match status" value="1"/>
</dbReference>
<reference evidence="1 2" key="1">
    <citation type="submission" date="2022-01" db="EMBL/GenBank/DDBJ databases">
        <title>Octadecabacter sp. nov., isolated from a marine alga.</title>
        <authorList>
            <person name="Jin M.S."/>
            <person name="Kim H.M."/>
            <person name="Han D.M."/>
            <person name="Jung J.J."/>
            <person name="Jeon C.O."/>
        </authorList>
    </citation>
    <scope>NUCLEOTIDE SEQUENCE [LARGE SCALE GENOMIC DNA]</scope>
    <source>
        <strain evidence="1 2">G9-8</strain>
    </source>
</reference>
<accession>A0ABS9CVS6</accession>
<dbReference type="Proteomes" id="UP001200557">
    <property type="component" value="Unassembled WGS sequence"/>
</dbReference>
<dbReference type="PIRSF" id="PIRSF010372">
    <property type="entry name" value="PaiB"/>
    <property type="match status" value="1"/>
</dbReference>
<dbReference type="InterPro" id="IPR007396">
    <property type="entry name" value="TR_PAI2-type"/>
</dbReference>
<proteinExistence type="predicted"/>
<dbReference type="RefSeq" id="WP_235225638.1">
    <property type="nucleotide sequence ID" value="NZ_JAKGAQ010000002.1"/>
</dbReference>
<dbReference type="EMBL" id="JAKGAQ010000002">
    <property type="protein sequence ID" value="MCF2871373.1"/>
    <property type="molecule type" value="Genomic_DNA"/>
</dbReference>
<sequence length="207" mass="23098">MHPNPIYRRTTDTRAFDLVRARAFGQITVNGPDGLLASHIPVLLSADNTSIDMHLVRSNPIQRLLDAPQDALLAVIGPDGYVSPDWYGAVDQVPTWNYAAVQIRGTLERLDHAVMHDMLDRQSAHFENQLPKTPWTTSKMTPEVLEKMMRQIVPCRLTIADVQSTFKLNQNKPDDVRLRAADAMAQCGTGMETAALAELMRNPPETD</sequence>